<gene>
    <name evidence="1" type="ORF">S03H2_72661</name>
</gene>
<sequence length="47" mass="5198">DASVLGQTTLIFHTLVVVGERLFMFGLRAQRLIGIGIRHLAQSEMDS</sequence>
<proteinExistence type="predicted"/>
<feature type="non-terminal residue" evidence="1">
    <location>
        <position position="1"/>
    </location>
</feature>
<dbReference type="AlphaFoldDB" id="X1JB00"/>
<comment type="caution">
    <text evidence="1">The sequence shown here is derived from an EMBL/GenBank/DDBJ whole genome shotgun (WGS) entry which is preliminary data.</text>
</comment>
<dbReference type="EMBL" id="BARU01049272">
    <property type="protein sequence ID" value="GAH91881.1"/>
    <property type="molecule type" value="Genomic_DNA"/>
</dbReference>
<reference evidence="1" key="1">
    <citation type="journal article" date="2014" name="Front. Microbiol.">
        <title>High frequency of phylogenetically diverse reductive dehalogenase-homologous genes in deep subseafloor sedimentary metagenomes.</title>
        <authorList>
            <person name="Kawai M."/>
            <person name="Futagami T."/>
            <person name="Toyoda A."/>
            <person name="Takaki Y."/>
            <person name="Nishi S."/>
            <person name="Hori S."/>
            <person name="Arai W."/>
            <person name="Tsubouchi T."/>
            <person name="Morono Y."/>
            <person name="Uchiyama I."/>
            <person name="Ito T."/>
            <person name="Fujiyama A."/>
            <person name="Inagaki F."/>
            <person name="Takami H."/>
        </authorList>
    </citation>
    <scope>NUCLEOTIDE SEQUENCE</scope>
    <source>
        <strain evidence="1">Expedition CK06-06</strain>
    </source>
</reference>
<organism evidence="1">
    <name type="scientific">marine sediment metagenome</name>
    <dbReference type="NCBI Taxonomy" id="412755"/>
    <lineage>
        <taxon>unclassified sequences</taxon>
        <taxon>metagenomes</taxon>
        <taxon>ecological metagenomes</taxon>
    </lineage>
</organism>
<accession>X1JB00</accession>
<protein>
    <submittedName>
        <fullName evidence="1">Uncharacterized protein</fullName>
    </submittedName>
</protein>
<name>X1JB00_9ZZZZ</name>
<evidence type="ECO:0000313" key="1">
    <source>
        <dbReference type="EMBL" id="GAH91881.1"/>
    </source>
</evidence>